<protein>
    <recommendedName>
        <fullName evidence="8">Auxin response factor</fullName>
    </recommendedName>
</protein>
<comment type="similarity">
    <text evidence="2 8">Belongs to the ARF family.</text>
</comment>
<dbReference type="Gene3D" id="2.30.30.1040">
    <property type="match status" value="1"/>
</dbReference>
<keyword evidence="5 8" id="KW-0804">Transcription</keyword>
<comment type="function">
    <text evidence="8">Auxin response factors (ARFs) are transcriptional factors that bind specifically to the DNA sequence 5'-TGTCTC-3' found in the auxin-responsive promoter elements (AuxREs).</text>
</comment>
<comment type="subunit">
    <text evidence="8">Homodimers and heterodimers.</text>
</comment>
<dbReference type="Pfam" id="PF02309">
    <property type="entry name" value="AUX_IAA"/>
    <property type="match status" value="1"/>
</dbReference>
<dbReference type="PANTHER" id="PTHR31384:SF5">
    <property type="entry name" value="AUXIN RESPONSE FACTOR 3"/>
    <property type="match status" value="1"/>
</dbReference>
<feature type="compositionally biased region" description="Low complexity" evidence="9">
    <location>
        <begin position="20"/>
        <end position="37"/>
    </location>
</feature>
<name>A0A835H4A4_9MAGN</name>
<evidence type="ECO:0000256" key="4">
    <source>
        <dbReference type="ARBA" id="ARBA00023125"/>
    </source>
</evidence>
<dbReference type="CDD" id="cd10017">
    <property type="entry name" value="B3_DNA"/>
    <property type="match status" value="1"/>
</dbReference>
<keyword evidence="3 8" id="KW-0805">Transcription regulation</keyword>
<dbReference type="Proteomes" id="UP000631114">
    <property type="component" value="Unassembled WGS sequence"/>
</dbReference>
<dbReference type="InterPro" id="IPR044835">
    <property type="entry name" value="ARF_plant"/>
</dbReference>
<dbReference type="InterPro" id="IPR033389">
    <property type="entry name" value="AUX/IAA_dom"/>
</dbReference>
<dbReference type="PROSITE" id="PS51745">
    <property type="entry name" value="PB1"/>
    <property type="match status" value="1"/>
</dbReference>
<accession>A0A835H4A4</accession>
<dbReference type="SUPFAM" id="SSF101936">
    <property type="entry name" value="DNA-binding pseudobarrel domain"/>
    <property type="match status" value="1"/>
</dbReference>
<evidence type="ECO:0000313" key="12">
    <source>
        <dbReference type="Proteomes" id="UP000631114"/>
    </source>
</evidence>
<organism evidence="11 12">
    <name type="scientific">Coptis chinensis</name>
    <dbReference type="NCBI Taxonomy" id="261450"/>
    <lineage>
        <taxon>Eukaryota</taxon>
        <taxon>Viridiplantae</taxon>
        <taxon>Streptophyta</taxon>
        <taxon>Embryophyta</taxon>
        <taxon>Tracheophyta</taxon>
        <taxon>Spermatophyta</taxon>
        <taxon>Magnoliopsida</taxon>
        <taxon>Ranunculales</taxon>
        <taxon>Ranunculaceae</taxon>
        <taxon>Coptidoideae</taxon>
        <taxon>Coptis</taxon>
    </lineage>
</organism>
<dbReference type="InterPro" id="IPR010525">
    <property type="entry name" value="ARF_dom"/>
</dbReference>
<sequence length="831" mass="91469">MGVEIDLNNTITEEDEDEVVSASTTTSSSSSSTASLATGTVTTTTTGVPVVVVGVGGASSDVCLELWHACAGPLISLPKKGSIVVYFPQGHLEQITDYPSSNFYDLPSLVFCRVVDVKLHAEVATDEVYAQVSLLPESEEFELKLKKGEVEEESEEDETEGLGKSITPHMFCKTLTASDTSTHGGFSVPRRAAEDCFPPLDYKQQRPWQELTAKDLHGVEWRFRHIYRGMGDNGDLRLGIRRAAQVKCGVPLPVPCTQNLNVSTLTAVPAAISTKSSFNIYYNPRASSSQFIIPFRKFSKSLDHPISSGMRFKMRFETEEAAERRYMGIITGVGDLDPMRWPGSKWRCLVVRWDDDIVRNRQNRVSPWEIEPSGSVLASNNYMAPGSKRTRTGLPPAKSSFPVCNQTGLSDFGESLRFQKVLQGQECLGFTSPHTGTIQNHHESEVRRCIPGWNDSGMARMGSGILIQPGSSYTSYKGVGFGESVRFHKVLQGQEIFPKQPQERAPVDKWVLDNGGFGISDRARSSTVENRWSSLMQGVNAHVQHSAPSMQASSPSSVLRFQQANTQVFYPNSMYGTYNQDGENRNAFGLCNSSKTLGGKPTSSSVYQPQDNMDVLESLHTLKSTEDNNRIGSLLPPASPVTRKNPRDSQNLPTGRSACRLFGFSLAGEADVGNEVDTTTPVTSPSLTDNLNQGTLPSDVEQFQFRPPVLIETVGRSCTKVHKQGSLIGRAIDLTKLEGYDDLISELERLFNMKGLLNDPNKGWQIAYTDHEDDTMVVGDDPWKEFCNIVSKIQIYTHDEEALMAVKVTDCDAHSCSEEVAGEIGMSDIFK</sequence>
<dbReference type="SMART" id="SM01019">
    <property type="entry name" value="B3"/>
    <property type="match status" value="1"/>
</dbReference>
<dbReference type="GO" id="GO:0006355">
    <property type="term" value="P:regulation of DNA-templated transcription"/>
    <property type="evidence" value="ECO:0007669"/>
    <property type="project" value="InterPro"/>
</dbReference>
<dbReference type="AlphaFoldDB" id="A0A835H4A4"/>
<evidence type="ECO:0000256" key="7">
    <source>
        <dbReference type="ARBA" id="ARBA00023294"/>
    </source>
</evidence>
<feature type="region of interest" description="Disordered" evidence="9">
    <location>
        <begin position="1"/>
        <end position="37"/>
    </location>
</feature>
<evidence type="ECO:0000256" key="5">
    <source>
        <dbReference type="ARBA" id="ARBA00023163"/>
    </source>
</evidence>
<feature type="region of interest" description="Disordered" evidence="9">
    <location>
        <begin position="627"/>
        <end position="654"/>
    </location>
</feature>
<comment type="subcellular location">
    <subcellularLocation>
        <location evidence="1 8">Nucleus</location>
    </subcellularLocation>
</comment>
<dbReference type="GO" id="GO:0003677">
    <property type="term" value="F:DNA binding"/>
    <property type="evidence" value="ECO:0007669"/>
    <property type="project" value="UniProtKB-KW"/>
</dbReference>
<dbReference type="PANTHER" id="PTHR31384">
    <property type="entry name" value="AUXIN RESPONSE FACTOR 4-RELATED"/>
    <property type="match status" value="1"/>
</dbReference>
<evidence type="ECO:0000256" key="1">
    <source>
        <dbReference type="ARBA" id="ARBA00004123"/>
    </source>
</evidence>
<dbReference type="FunFam" id="2.30.30.1040:FF:000001">
    <property type="entry name" value="Auxin response factor"/>
    <property type="match status" value="1"/>
</dbReference>
<dbReference type="EMBL" id="JADFTS010000009">
    <property type="protein sequence ID" value="KAF9590413.1"/>
    <property type="molecule type" value="Genomic_DNA"/>
</dbReference>
<evidence type="ECO:0000259" key="10">
    <source>
        <dbReference type="PROSITE" id="PS51745"/>
    </source>
</evidence>
<dbReference type="FunFam" id="3.10.20.90:FF:000047">
    <property type="entry name" value="Auxin response factor"/>
    <property type="match status" value="1"/>
</dbReference>
<gene>
    <name evidence="11" type="ORF">IFM89_034206</name>
</gene>
<evidence type="ECO:0000256" key="6">
    <source>
        <dbReference type="ARBA" id="ARBA00023242"/>
    </source>
</evidence>
<proteinExistence type="inferred from homology"/>
<feature type="domain" description="PB1" evidence="10">
    <location>
        <begin position="716"/>
        <end position="800"/>
    </location>
</feature>
<evidence type="ECO:0000256" key="3">
    <source>
        <dbReference type="ARBA" id="ARBA00023015"/>
    </source>
</evidence>
<dbReference type="GO" id="GO:0009734">
    <property type="term" value="P:auxin-activated signaling pathway"/>
    <property type="evidence" value="ECO:0007669"/>
    <property type="project" value="UniProtKB-KW"/>
</dbReference>
<dbReference type="GO" id="GO:0005634">
    <property type="term" value="C:nucleus"/>
    <property type="evidence" value="ECO:0007669"/>
    <property type="project" value="UniProtKB-SubCell"/>
</dbReference>
<dbReference type="InterPro" id="IPR003340">
    <property type="entry name" value="B3_DNA-bd"/>
</dbReference>
<keyword evidence="7 8" id="KW-0927">Auxin signaling pathway</keyword>
<dbReference type="OrthoDB" id="624437at2759"/>
<evidence type="ECO:0000256" key="8">
    <source>
        <dbReference type="RuleBase" id="RU004561"/>
    </source>
</evidence>
<keyword evidence="4 8" id="KW-0238">DNA-binding</keyword>
<comment type="caution">
    <text evidence="11">The sequence shown here is derived from an EMBL/GenBank/DDBJ whole genome shotgun (WGS) entry which is preliminary data.</text>
</comment>
<keyword evidence="12" id="KW-1185">Reference proteome</keyword>
<reference evidence="11 12" key="1">
    <citation type="submission" date="2020-10" db="EMBL/GenBank/DDBJ databases">
        <title>The Coptis chinensis genome and diversification of protoberbering-type alkaloids.</title>
        <authorList>
            <person name="Wang B."/>
            <person name="Shu S."/>
            <person name="Song C."/>
            <person name="Liu Y."/>
        </authorList>
    </citation>
    <scope>NUCLEOTIDE SEQUENCE [LARGE SCALE GENOMIC DNA]</scope>
    <source>
        <strain evidence="11">HL-2020</strain>
        <tissue evidence="11">Leaf</tissue>
    </source>
</reference>
<dbReference type="Gene3D" id="3.10.20.90">
    <property type="entry name" value="Phosphatidylinositol 3-kinase Catalytic Subunit, Chain A, domain 1"/>
    <property type="match status" value="1"/>
</dbReference>
<dbReference type="Pfam" id="PF06507">
    <property type="entry name" value="ARF_AD"/>
    <property type="match status" value="1"/>
</dbReference>
<dbReference type="SUPFAM" id="SSF54277">
    <property type="entry name" value="CAD &amp; PB1 domains"/>
    <property type="match status" value="1"/>
</dbReference>
<dbReference type="Gene3D" id="2.40.330.10">
    <property type="entry name" value="DNA-binding pseudobarrel domain"/>
    <property type="match status" value="1"/>
</dbReference>
<evidence type="ECO:0000256" key="2">
    <source>
        <dbReference type="ARBA" id="ARBA00007853"/>
    </source>
</evidence>
<dbReference type="InterPro" id="IPR015300">
    <property type="entry name" value="DNA-bd_pseudobarrel_sf"/>
</dbReference>
<dbReference type="Pfam" id="PF02362">
    <property type="entry name" value="B3"/>
    <property type="match status" value="1"/>
</dbReference>
<evidence type="ECO:0000256" key="9">
    <source>
        <dbReference type="SAM" id="MobiDB-lite"/>
    </source>
</evidence>
<dbReference type="InterPro" id="IPR053793">
    <property type="entry name" value="PB1-like"/>
</dbReference>
<keyword evidence="6 8" id="KW-0539">Nucleus</keyword>
<evidence type="ECO:0000313" key="11">
    <source>
        <dbReference type="EMBL" id="KAF9590413.1"/>
    </source>
</evidence>